<feature type="domain" description="PIN like" evidence="2">
    <location>
        <begin position="26"/>
        <end position="270"/>
    </location>
</feature>
<dbReference type="RefSeq" id="WP_302711726.1">
    <property type="nucleotide sequence ID" value="NZ_JAULRT010000035.1"/>
</dbReference>
<name>A0ABT8TFZ1_9GAMM</name>
<comment type="caution">
    <text evidence="3">The sequence shown here is derived from an EMBL/GenBank/DDBJ whole genome shotgun (WGS) entry which is preliminary data.</text>
</comment>
<dbReference type="EMBL" id="JAULRT010000035">
    <property type="protein sequence ID" value="MDO3381596.1"/>
    <property type="molecule type" value="Genomic_DNA"/>
</dbReference>
<sequence>MLETLLKIHRDSSELDFQEIWKNATFVFDANVLLDFYRLPQKSKDALIKILKSKEIKNRIWIPNQVFIEFLNNRVDEIGDQKQKFSKVREQIEKSLEEYDDVFERLAQELNKLQLKKRHSLINPDKFLIKEDTDKGKHSLNKFLEELNRLDKLQPDVNDEDQIKKNIIDIFYDKIGDGFSKEEIDEIYFEGKIRYENRVPPGYKDSDKSGVYSIGKIEYLRKYGDLVVWKEILRKINQDEITNFLFITSDLKDDWWRKSKGKTLGPRRELLNEVYTCCESLQNFYMYDTANFLKYSEQYLGLDIEKKSIDETMDFMNAKRTVYYKKRKKDSVRISNILNDIQINSAGVKLGVGESIMALPPLDLKHSQVYSIINSIIVVLSEFGPSSYISCQSNYGEKSLKLRFRNSYMSKNRKISFENYFDRKVSISDIQDNLTPVMEKAKDNNMSLKVGGSSRSVTVTLYLFPNSHLTYSWEESNLQFNDD</sequence>
<dbReference type="Proteomes" id="UP001168380">
    <property type="component" value="Unassembled WGS sequence"/>
</dbReference>
<dbReference type="Pfam" id="PF18476">
    <property type="entry name" value="PIN_8"/>
    <property type="match status" value="1"/>
</dbReference>
<gene>
    <name evidence="3" type="ORF">QWI16_05375</name>
</gene>
<feature type="coiled-coil region" evidence="1">
    <location>
        <begin position="89"/>
        <end position="116"/>
    </location>
</feature>
<proteinExistence type="predicted"/>
<organism evidence="3 4">
    <name type="scientific">Gilvimarinus algae</name>
    <dbReference type="NCBI Taxonomy" id="3058037"/>
    <lineage>
        <taxon>Bacteria</taxon>
        <taxon>Pseudomonadati</taxon>
        <taxon>Pseudomonadota</taxon>
        <taxon>Gammaproteobacteria</taxon>
        <taxon>Cellvibrionales</taxon>
        <taxon>Cellvibrionaceae</taxon>
        <taxon>Gilvimarinus</taxon>
    </lineage>
</organism>
<keyword evidence="4" id="KW-1185">Reference proteome</keyword>
<accession>A0ABT8TFZ1</accession>
<evidence type="ECO:0000313" key="3">
    <source>
        <dbReference type="EMBL" id="MDO3381596.1"/>
    </source>
</evidence>
<dbReference type="InterPro" id="IPR041578">
    <property type="entry name" value="PIN_8"/>
</dbReference>
<reference evidence="3" key="1">
    <citation type="submission" date="2023-07" db="EMBL/GenBank/DDBJ databases">
        <title>Gilvimarinus algae sp. nov., isolated from the surface of Kelp.</title>
        <authorList>
            <person name="Sun Y.Y."/>
            <person name="Gong Y."/>
            <person name="Du Z.J."/>
        </authorList>
    </citation>
    <scope>NUCLEOTIDE SEQUENCE</scope>
    <source>
        <strain evidence="3">SDUM040014</strain>
    </source>
</reference>
<keyword evidence="1" id="KW-0175">Coiled coil</keyword>
<protein>
    <submittedName>
        <fullName evidence="3">PIN-like domain-containing protein</fullName>
    </submittedName>
</protein>
<evidence type="ECO:0000313" key="4">
    <source>
        <dbReference type="Proteomes" id="UP001168380"/>
    </source>
</evidence>
<evidence type="ECO:0000256" key="1">
    <source>
        <dbReference type="SAM" id="Coils"/>
    </source>
</evidence>
<evidence type="ECO:0000259" key="2">
    <source>
        <dbReference type="Pfam" id="PF18476"/>
    </source>
</evidence>